<name>A0A8J2X8X9_9BACI</name>
<reference evidence="3" key="2">
    <citation type="submission" date="2020-09" db="EMBL/GenBank/DDBJ databases">
        <authorList>
            <person name="Sun Q."/>
            <person name="Zhou Y."/>
        </authorList>
    </citation>
    <scope>NUCLEOTIDE SEQUENCE</scope>
    <source>
        <strain evidence="3">CGMCC 1.12360</strain>
    </source>
</reference>
<dbReference type="EMBL" id="BMEV01000030">
    <property type="protein sequence ID" value="GFZ76990.1"/>
    <property type="molecule type" value="Genomic_DNA"/>
</dbReference>
<dbReference type="InterPro" id="IPR050345">
    <property type="entry name" value="Aliph_Amidase/BUP"/>
</dbReference>
<reference evidence="3" key="1">
    <citation type="journal article" date="2014" name="Int. J. Syst. Evol. Microbiol.">
        <title>Complete genome sequence of Corynebacterium casei LMG S-19264T (=DSM 44701T), isolated from a smear-ripened cheese.</title>
        <authorList>
            <consortium name="US DOE Joint Genome Institute (JGI-PGF)"/>
            <person name="Walter F."/>
            <person name="Albersmeier A."/>
            <person name="Kalinowski J."/>
            <person name="Ruckert C."/>
        </authorList>
    </citation>
    <scope>NUCLEOTIDE SEQUENCE</scope>
    <source>
        <strain evidence="3">CGMCC 1.12360</strain>
    </source>
</reference>
<keyword evidence="4" id="KW-1185">Reference proteome</keyword>
<dbReference type="GO" id="GO:0016811">
    <property type="term" value="F:hydrolase activity, acting on carbon-nitrogen (but not peptide) bonds, in linear amides"/>
    <property type="evidence" value="ECO:0007669"/>
    <property type="project" value="TreeGrafter"/>
</dbReference>
<evidence type="ECO:0000313" key="3">
    <source>
        <dbReference type="EMBL" id="GFZ76990.1"/>
    </source>
</evidence>
<accession>A0A8J2X8X9</accession>
<dbReference type="PANTHER" id="PTHR43674:SF2">
    <property type="entry name" value="BETA-UREIDOPROPIONASE"/>
    <property type="match status" value="1"/>
</dbReference>
<dbReference type="PROSITE" id="PS50263">
    <property type="entry name" value="CN_HYDROLASE"/>
    <property type="match status" value="1"/>
</dbReference>
<dbReference type="PANTHER" id="PTHR43674">
    <property type="entry name" value="NITRILASE C965.09-RELATED"/>
    <property type="match status" value="1"/>
</dbReference>
<keyword evidence="1 3" id="KW-0378">Hydrolase</keyword>
<dbReference type="SUPFAM" id="SSF56317">
    <property type="entry name" value="Carbon-nitrogen hydrolase"/>
    <property type="match status" value="1"/>
</dbReference>
<dbReference type="RefSeq" id="WP_188392098.1">
    <property type="nucleotide sequence ID" value="NZ_BMEV01000030.1"/>
</dbReference>
<dbReference type="Pfam" id="PF00795">
    <property type="entry name" value="CN_hydrolase"/>
    <property type="match status" value="1"/>
</dbReference>
<evidence type="ECO:0000259" key="2">
    <source>
        <dbReference type="PROSITE" id="PS50263"/>
    </source>
</evidence>
<evidence type="ECO:0000313" key="4">
    <source>
        <dbReference type="Proteomes" id="UP000602050"/>
    </source>
</evidence>
<evidence type="ECO:0000256" key="1">
    <source>
        <dbReference type="ARBA" id="ARBA00022801"/>
    </source>
</evidence>
<dbReference type="CDD" id="cd07197">
    <property type="entry name" value="nitrilase"/>
    <property type="match status" value="1"/>
</dbReference>
<comment type="caution">
    <text evidence="3">The sequence shown here is derived from an EMBL/GenBank/DDBJ whole genome shotgun (WGS) entry which is preliminary data.</text>
</comment>
<feature type="domain" description="CN hydrolase" evidence="2">
    <location>
        <begin position="4"/>
        <end position="239"/>
    </location>
</feature>
<proteinExistence type="predicted"/>
<dbReference type="Proteomes" id="UP000602050">
    <property type="component" value="Unassembled WGS sequence"/>
</dbReference>
<protein>
    <submittedName>
        <fullName evidence="3">Carbon-nitrogen hydrolase</fullName>
    </submittedName>
</protein>
<organism evidence="3 4">
    <name type="scientific">Compostibacillus humi</name>
    <dbReference type="NCBI Taxonomy" id="1245525"/>
    <lineage>
        <taxon>Bacteria</taxon>
        <taxon>Bacillati</taxon>
        <taxon>Bacillota</taxon>
        <taxon>Bacilli</taxon>
        <taxon>Bacillales</taxon>
        <taxon>Bacillaceae</taxon>
        <taxon>Compostibacillus</taxon>
    </lineage>
</organism>
<gene>
    <name evidence="3" type="ORF">GCM10010978_18320</name>
</gene>
<dbReference type="InterPro" id="IPR003010">
    <property type="entry name" value="C-N_Hydrolase"/>
</dbReference>
<dbReference type="AlphaFoldDB" id="A0A8J2X8X9"/>
<dbReference type="InterPro" id="IPR036526">
    <property type="entry name" value="C-N_Hydrolase_sf"/>
</dbReference>
<dbReference type="Gene3D" id="3.60.110.10">
    <property type="entry name" value="Carbon-nitrogen hydrolase"/>
    <property type="match status" value="1"/>
</dbReference>
<sequence length="260" mass="29348">MREFKITLAQLQPAFGNVKKNAETMKKAIIDAASQQANFVVFPELFLTGYSVGERLHQLAIRVEESSVLQQIRKWCKEQQIGTVFGFPEYAGGTYYISACYINEEGKIASVYRKVHLFSDEKNFFKPGDTFQVFATPFGKMGVLICFDVEFPEAARTLAIMGAEFIVIINANMDPYADYHSTYAKSRAMENEVPIIICNRVGKEGELHFCGESMVIDSAGKILAQMGKEEEIKTATICKDSGRKILNYKAQRRPEIYLNK</sequence>